<dbReference type="PANTHER" id="PTHR45771">
    <property type="entry name" value="HOMEOTIC PROTEIN DEFORMED"/>
    <property type="match status" value="1"/>
</dbReference>
<dbReference type="SUPFAM" id="SSF46689">
    <property type="entry name" value="Homeodomain-like"/>
    <property type="match status" value="1"/>
</dbReference>
<comment type="subcellular location">
    <subcellularLocation>
        <location evidence="1 8 9">Nucleus</location>
    </subcellularLocation>
</comment>
<evidence type="ECO:0000256" key="5">
    <source>
        <dbReference type="ARBA" id="ARBA00023155"/>
    </source>
</evidence>
<keyword evidence="4 8" id="KW-0238">DNA-binding</keyword>
<dbReference type="AlphaFoldDB" id="A0A1J0M5R6"/>
<feature type="compositionally biased region" description="Polar residues" evidence="11">
    <location>
        <begin position="242"/>
        <end position="257"/>
    </location>
</feature>
<dbReference type="InterPro" id="IPR009057">
    <property type="entry name" value="Homeodomain-like_sf"/>
</dbReference>
<dbReference type="GO" id="GO:0045944">
    <property type="term" value="P:positive regulation of transcription by RNA polymerase II"/>
    <property type="evidence" value="ECO:0007669"/>
    <property type="project" value="TreeGrafter"/>
</dbReference>
<dbReference type="GO" id="GO:0000978">
    <property type="term" value="F:RNA polymerase II cis-regulatory region sequence-specific DNA binding"/>
    <property type="evidence" value="ECO:0007669"/>
    <property type="project" value="TreeGrafter"/>
</dbReference>
<dbReference type="InterPro" id="IPR001356">
    <property type="entry name" value="HD"/>
</dbReference>
<name>A0A1J0M5R6_9MOLL</name>
<evidence type="ECO:0000259" key="12">
    <source>
        <dbReference type="PROSITE" id="PS50071"/>
    </source>
</evidence>
<keyword evidence="3" id="KW-0805">Transcription regulation</keyword>
<dbReference type="PROSITE" id="PS00027">
    <property type="entry name" value="HOMEOBOX_1"/>
    <property type="match status" value="1"/>
</dbReference>
<feature type="domain" description="Homeobox" evidence="12">
    <location>
        <begin position="148"/>
        <end position="208"/>
    </location>
</feature>
<dbReference type="InterPro" id="IPR020479">
    <property type="entry name" value="HD_metazoa"/>
</dbReference>
<feature type="DNA-binding region" description="Homeobox" evidence="8">
    <location>
        <begin position="150"/>
        <end position="209"/>
    </location>
</feature>
<dbReference type="EMBL" id="KX365149">
    <property type="protein sequence ID" value="APD15712.1"/>
    <property type="molecule type" value="mRNA"/>
</dbReference>
<dbReference type="SMART" id="SM00389">
    <property type="entry name" value="HOX"/>
    <property type="match status" value="1"/>
</dbReference>
<dbReference type="InterPro" id="IPR017970">
    <property type="entry name" value="Homeobox_CS"/>
</dbReference>
<comment type="similarity">
    <text evidence="10">Belongs to the Antp homeobox family.</text>
</comment>
<evidence type="ECO:0000256" key="2">
    <source>
        <dbReference type="ARBA" id="ARBA00022473"/>
    </source>
</evidence>
<proteinExistence type="evidence at transcript level"/>
<keyword evidence="6" id="KW-0804">Transcription</keyword>
<evidence type="ECO:0000256" key="10">
    <source>
        <dbReference type="RuleBase" id="RU004442"/>
    </source>
</evidence>
<keyword evidence="7 8" id="KW-0539">Nucleus</keyword>
<dbReference type="GO" id="GO:0005654">
    <property type="term" value="C:nucleoplasm"/>
    <property type="evidence" value="ECO:0007669"/>
    <property type="project" value="TreeGrafter"/>
</dbReference>
<evidence type="ECO:0000256" key="7">
    <source>
        <dbReference type="ARBA" id="ARBA00023242"/>
    </source>
</evidence>
<evidence type="ECO:0000256" key="4">
    <source>
        <dbReference type="ARBA" id="ARBA00023125"/>
    </source>
</evidence>
<accession>A0A1J0M5R6</accession>
<dbReference type="Gene3D" id="1.10.10.60">
    <property type="entry name" value="Homeodomain-like"/>
    <property type="match status" value="1"/>
</dbReference>
<gene>
    <name evidence="13" type="primary">Hox4</name>
</gene>
<dbReference type="InterPro" id="IPR001827">
    <property type="entry name" value="Homeobox_Antennapedia_CS"/>
</dbReference>
<dbReference type="GO" id="GO:0000981">
    <property type="term" value="F:DNA-binding transcription factor activity, RNA polymerase II-specific"/>
    <property type="evidence" value="ECO:0007669"/>
    <property type="project" value="InterPro"/>
</dbReference>
<dbReference type="GO" id="GO:0048337">
    <property type="term" value="P:positive regulation of mesodermal cell fate specification"/>
    <property type="evidence" value="ECO:0007669"/>
    <property type="project" value="UniProtKB-ARBA"/>
</dbReference>
<dbReference type="PRINTS" id="PR00025">
    <property type="entry name" value="ANTENNAPEDIA"/>
</dbReference>
<evidence type="ECO:0000256" key="6">
    <source>
        <dbReference type="ARBA" id="ARBA00023163"/>
    </source>
</evidence>
<dbReference type="PANTHER" id="PTHR45771:SF6">
    <property type="entry name" value="HOMEOTIC PROTEIN SEX COMBS REDUCED"/>
    <property type="match status" value="1"/>
</dbReference>
<evidence type="ECO:0000256" key="3">
    <source>
        <dbReference type="ARBA" id="ARBA00023015"/>
    </source>
</evidence>
<evidence type="ECO:0000256" key="9">
    <source>
        <dbReference type="RuleBase" id="RU000682"/>
    </source>
</evidence>
<dbReference type="PRINTS" id="PR00024">
    <property type="entry name" value="HOMEOBOX"/>
</dbReference>
<dbReference type="CDD" id="cd00086">
    <property type="entry name" value="homeodomain"/>
    <property type="match status" value="1"/>
</dbReference>
<dbReference type="InterPro" id="IPR050609">
    <property type="entry name" value="Antp_homeobox_Deformed_sf"/>
</dbReference>
<evidence type="ECO:0000313" key="13">
    <source>
        <dbReference type="EMBL" id="APD15712.1"/>
    </source>
</evidence>
<keyword evidence="5 8" id="KW-0371">Homeobox</keyword>
<keyword evidence="2" id="KW-0217">Developmental protein</keyword>
<reference evidence="13" key="2">
    <citation type="submission" date="2016-06" db="EMBL/GenBank/DDBJ databases">
        <authorList>
            <person name="Kjaerup R.B."/>
            <person name="Dalgaard T.S."/>
            <person name="Juul-Madsen H.R."/>
        </authorList>
    </citation>
    <scope>NUCLEOTIDE SEQUENCE</scope>
</reference>
<protein>
    <submittedName>
        <fullName evidence="13">Homeobox hox 4</fullName>
    </submittedName>
</protein>
<dbReference type="Pfam" id="PF00046">
    <property type="entry name" value="Homeodomain"/>
    <property type="match status" value="1"/>
</dbReference>
<evidence type="ECO:0000256" key="8">
    <source>
        <dbReference type="PROSITE-ProRule" id="PRU00108"/>
    </source>
</evidence>
<evidence type="ECO:0000256" key="11">
    <source>
        <dbReference type="SAM" id="MobiDB-lite"/>
    </source>
</evidence>
<dbReference type="InterPro" id="IPR017995">
    <property type="entry name" value="Homeobox_antennapedia"/>
</dbReference>
<dbReference type="GO" id="GO:0009952">
    <property type="term" value="P:anterior/posterior pattern specification"/>
    <property type="evidence" value="ECO:0007669"/>
    <property type="project" value="TreeGrafter"/>
</dbReference>
<dbReference type="PROSITE" id="PS50071">
    <property type="entry name" value="HOMEOBOX_2"/>
    <property type="match status" value="1"/>
</dbReference>
<feature type="region of interest" description="Disordered" evidence="11">
    <location>
        <begin position="208"/>
        <end position="267"/>
    </location>
</feature>
<reference evidence="13" key="1">
    <citation type="journal article" date="2016" name="BMC Genomics">
        <title>Comparative transcriptomics enlarges the toolkit of known developmental genes in mollusks.</title>
        <authorList>
            <person name="De Oliveira A.L."/>
            <person name="Wollesen T."/>
            <person name="Kristof A."/>
            <person name="Scherholz M."/>
            <person name="Redl E."/>
            <person name="Todt C."/>
            <person name="Bleidorn C."/>
            <person name="Wanninger A."/>
        </authorList>
    </citation>
    <scope>NUCLEOTIDE SEQUENCE</scope>
</reference>
<dbReference type="PROSITE" id="PS00032">
    <property type="entry name" value="ANTENNAPEDIA"/>
    <property type="match status" value="1"/>
</dbReference>
<evidence type="ECO:0000256" key="1">
    <source>
        <dbReference type="ARBA" id="ARBA00004123"/>
    </source>
</evidence>
<organism evidence="13">
    <name type="scientific">Wirenia argentea</name>
    <dbReference type="NCBI Taxonomy" id="669229"/>
    <lineage>
        <taxon>Eukaryota</taxon>
        <taxon>Metazoa</taxon>
        <taxon>Spiralia</taxon>
        <taxon>Lophotrochozoa</taxon>
        <taxon>Mollusca</taxon>
        <taxon>Aplacophora</taxon>
        <taxon>Solenogastres</taxon>
        <taxon>Pholidoskepia</taxon>
        <taxon>Gymnomeniidae</taxon>
        <taxon>Wirenia</taxon>
    </lineage>
</organism>
<sequence length="267" mass="31025">MSGFVMNYPEPKFPPVDEYNQPYGGRYDYYNPHMPPNGGVHPGMYGGYQQPIHQIYEDKYHQQQYGRIQEAMPPQSRHYMNGYDNHQSGQVLHHNAVDLSCESPPDHYGNCPPVNNNCSQQRSVNPPVIYPWMTKTHSGTQVQGNTPNDSKRQRTAYTRHQVLELEKEFHSNKYLTRKRRIEIAHTLVLSERQIKIWFQNRRMKWKKEHKIPNTKSRLSDPGCEENSVNEEKLEMNLDGFSGTDSGSDPEFPSSTRTPIDEMTQLVS</sequence>
<dbReference type="FunFam" id="1.10.10.60:FF:000398">
    <property type="entry name" value="Homeobox protein lin-39"/>
    <property type="match status" value="1"/>
</dbReference>